<feature type="compositionally biased region" description="Polar residues" evidence="1">
    <location>
        <begin position="1"/>
        <end position="13"/>
    </location>
</feature>
<proteinExistence type="predicted"/>
<feature type="region of interest" description="Disordered" evidence="1">
    <location>
        <begin position="1"/>
        <end position="24"/>
    </location>
</feature>
<name>A0AAW2WF44_9LAMI</name>
<feature type="compositionally biased region" description="Basic and acidic residues" evidence="1">
    <location>
        <begin position="14"/>
        <end position="24"/>
    </location>
</feature>
<sequence length="64" mass="7314">MAANNQQFGTRNDNPPRKVNEEVPNKSNLVEYALLRDILPMIAPRFMRNQPSMPMPSVDFLGNK</sequence>
<protein>
    <submittedName>
        <fullName evidence="2">Uncharacterized protein</fullName>
    </submittedName>
</protein>
<evidence type="ECO:0000313" key="2">
    <source>
        <dbReference type="EMBL" id="KAL0440425.1"/>
    </source>
</evidence>
<comment type="caution">
    <text evidence="2">The sequence shown here is derived from an EMBL/GenBank/DDBJ whole genome shotgun (WGS) entry which is preliminary data.</text>
</comment>
<evidence type="ECO:0000256" key="1">
    <source>
        <dbReference type="SAM" id="MobiDB-lite"/>
    </source>
</evidence>
<reference evidence="2" key="2">
    <citation type="journal article" date="2024" name="Plant">
        <title>Genomic evolution and insights into agronomic trait innovations of Sesamum species.</title>
        <authorList>
            <person name="Miao H."/>
            <person name="Wang L."/>
            <person name="Qu L."/>
            <person name="Liu H."/>
            <person name="Sun Y."/>
            <person name="Le M."/>
            <person name="Wang Q."/>
            <person name="Wei S."/>
            <person name="Zheng Y."/>
            <person name="Lin W."/>
            <person name="Duan Y."/>
            <person name="Cao H."/>
            <person name="Xiong S."/>
            <person name="Wang X."/>
            <person name="Wei L."/>
            <person name="Li C."/>
            <person name="Ma Q."/>
            <person name="Ju M."/>
            <person name="Zhao R."/>
            <person name="Li G."/>
            <person name="Mu C."/>
            <person name="Tian Q."/>
            <person name="Mei H."/>
            <person name="Zhang T."/>
            <person name="Gao T."/>
            <person name="Zhang H."/>
        </authorList>
    </citation>
    <scope>NUCLEOTIDE SEQUENCE</scope>
    <source>
        <strain evidence="2">KEN1</strain>
    </source>
</reference>
<gene>
    <name evidence="2" type="ORF">Slati_2525500</name>
</gene>
<dbReference type="EMBL" id="JACGWN010000008">
    <property type="protein sequence ID" value="KAL0440425.1"/>
    <property type="molecule type" value="Genomic_DNA"/>
</dbReference>
<accession>A0AAW2WF44</accession>
<dbReference type="AlphaFoldDB" id="A0AAW2WF44"/>
<reference evidence="2" key="1">
    <citation type="submission" date="2020-06" db="EMBL/GenBank/DDBJ databases">
        <authorList>
            <person name="Li T."/>
            <person name="Hu X."/>
            <person name="Zhang T."/>
            <person name="Song X."/>
            <person name="Zhang H."/>
            <person name="Dai N."/>
            <person name="Sheng W."/>
            <person name="Hou X."/>
            <person name="Wei L."/>
        </authorList>
    </citation>
    <scope>NUCLEOTIDE SEQUENCE</scope>
    <source>
        <strain evidence="2">KEN1</strain>
        <tissue evidence="2">Leaf</tissue>
    </source>
</reference>
<organism evidence="2">
    <name type="scientific">Sesamum latifolium</name>
    <dbReference type="NCBI Taxonomy" id="2727402"/>
    <lineage>
        <taxon>Eukaryota</taxon>
        <taxon>Viridiplantae</taxon>
        <taxon>Streptophyta</taxon>
        <taxon>Embryophyta</taxon>
        <taxon>Tracheophyta</taxon>
        <taxon>Spermatophyta</taxon>
        <taxon>Magnoliopsida</taxon>
        <taxon>eudicotyledons</taxon>
        <taxon>Gunneridae</taxon>
        <taxon>Pentapetalae</taxon>
        <taxon>asterids</taxon>
        <taxon>lamiids</taxon>
        <taxon>Lamiales</taxon>
        <taxon>Pedaliaceae</taxon>
        <taxon>Sesamum</taxon>
    </lineage>
</organism>